<sequence length="99" mass="11175">MEELLLYIRTVSRKRPRTIHCKSPLGNPNTYLIAPNQSNYVSTIVSKDIRDWKACLDNFFNGLRSDLSRFVSAQQIASSVPQAFFQNVLARAGIKSAQT</sequence>
<organism evidence="1">
    <name type="scientific">Picea sitchensis</name>
    <name type="common">Sitka spruce</name>
    <name type="synonym">Pinus sitchensis</name>
    <dbReference type="NCBI Taxonomy" id="3332"/>
    <lineage>
        <taxon>Eukaryota</taxon>
        <taxon>Viridiplantae</taxon>
        <taxon>Streptophyta</taxon>
        <taxon>Embryophyta</taxon>
        <taxon>Tracheophyta</taxon>
        <taxon>Spermatophyta</taxon>
        <taxon>Pinopsida</taxon>
        <taxon>Pinidae</taxon>
        <taxon>Conifers I</taxon>
        <taxon>Pinales</taxon>
        <taxon>Pinaceae</taxon>
        <taxon>Picea</taxon>
    </lineage>
</organism>
<name>D5ADN2_PICSI</name>
<protein>
    <submittedName>
        <fullName evidence="1">Uncharacterized protein</fullName>
    </submittedName>
</protein>
<accession>D5ADN2</accession>
<reference evidence="1" key="1">
    <citation type="submission" date="2010-04" db="EMBL/GenBank/DDBJ databases">
        <authorList>
            <person name="Reid K.E."/>
            <person name="Liao N."/>
            <person name="Chan S."/>
            <person name="Docking R."/>
            <person name="Taylor G."/>
            <person name="Moore R."/>
            <person name="Mayo M."/>
            <person name="Munro S."/>
            <person name="King J."/>
            <person name="Yanchuk A."/>
            <person name="Holt R."/>
            <person name="Jones S."/>
            <person name="Marra M."/>
            <person name="Ritland C.E."/>
            <person name="Ritland K."/>
            <person name="Bohlmann J."/>
        </authorList>
    </citation>
    <scope>NUCLEOTIDE SEQUENCE</scope>
    <source>
        <tissue evidence="1">Bud</tissue>
    </source>
</reference>
<dbReference type="AlphaFoldDB" id="D5ADN2"/>
<evidence type="ECO:0000313" key="1">
    <source>
        <dbReference type="EMBL" id="ADE77651.1"/>
    </source>
</evidence>
<proteinExistence type="evidence at transcript level"/>
<dbReference type="EMBL" id="BT124401">
    <property type="protein sequence ID" value="ADE77651.1"/>
    <property type="molecule type" value="mRNA"/>
</dbReference>